<evidence type="ECO:0000313" key="7">
    <source>
        <dbReference type="Proteomes" id="UP001528672"/>
    </source>
</evidence>
<organism evidence="6 7">
    <name type="scientific">Curvibacter microcysteis</name>
    <dbReference type="NCBI Taxonomy" id="3026419"/>
    <lineage>
        <taxon>Bacteria</taxon>
        <taxon>Pseudomonadati</taxon>
        <taxon>Pseudomonadota</taxon>
        <taxon>Betaproteobacteria</taxon>
        <taxon>Burkholderiales</taxon>
        <taxon>Comamonadaceae</taxon>
        <taxon>Curvibacter</taxon>
    </lineage>
</organism>
<dbReference type="InterPro" id="IPR042095">
    <property type="entry name" value="SUMF_sf"/>
</dbReference>
<keyword evidence="7" id="KW-1185">Reference proteome</keyword>
<proteinExistence type="predicted"/>
<dbReference type="PANTHER" id="PTHR23150">
    <property type="entry name" value="SULFATASE MODIFYING FACTOR 1, 2"/>
    <property type="match status" value="1"/>
</dbReference>
<dbReference type="EMBL" id="JAQSIO010000010">
    <property type="protein sequence ID" value="MDD0816864.1"/>
    <property type="molecule type" value="Genomic_DNA"/>
</dbReference>
<gene>
    <name evidence="6" type="ORF">PSQ39_19685</name>
</gene>
<feature type="domain" description="Sulfatase-modifying factor enzyme-like" evidence="4">
    <location>
        <begin position="214"/>
        <end position="334"/>
    </location>
</feature>
<keyword evidence="2" id="KW-0408">Iron</keyword>
<accession>A0ABT5MJW9</accession>
<evidence type="ECO:0000256" key="1">
    <source>
        <dbReference type="ARBA" id="ARBA00023002"/>
    </source>
</evidence>
<dbReference type="Pfam" id="PF03781">
    <property type="entry name" value="FGE-sulfatase"/>
    <property type="match status" value="1"/>
</dbReference>
<dbReference type="InterPro" id="IPR024775">
    <property type="entry name" value="DinB-like"/>
</dbReference>
<dbReference type="InterPro" id="IPR051043">
    <property type="entry name" value="Sulfatase_Mod_Factor_Kinase"/>
</dbReference>
<dbReference type="RefSeq" id="WP_273929049.1">
    <property type="nucleotide sequence ID" value="NZ_JAQSIO010000010.1"/>
</dbReference>
<keyword evidence="1" id="KW-0560">Oxidoreductase</keyword>
<dbReference type="Gene3D" id="3.90.1580.10">
    <property type="entry name" value="paralog of FGE (formylglycine-generating enzyme)"/>
    <property type="match status" value="1"/>
</dbReference>
<feature type="domain" description="DinB-like" evidence="5">
    <location>
        <begin position="31"/>
        <end position="153"/>
    </location>
</feature>
<name>A0ABT5MJW9_9BURK</name>
<dbReference type="Pfam" id="PF12867">
    <property type="entry name" value="DinB_2"/>
    <property type="match status" value="1"/>
</dbReference>
<evidence type="ECO:0000256" key="3">
    <source>
        <dbReference type="ARBA" id="ARBA00037882"/>
    </source>
</evidence>
<sequence>MSDAALNPSSSLDSPALWSAGAPLLSLALMDARNHTLSLLARFEAAQGAAGLAADVTPSPLWLAGHAAWFAEYWIGRNTRRSLGVQCPPDPLRLPSIDPEADRLWDPAWRSATPAAQAALPAPAEVRAWLLNTLESTLELLDRLPPDDASLYFFRLALFREDLIGAQLVQLAQGHGLPLDLPLPASLSPREALQVPAKRWTLSQRASDFSPEGPPGQLTVELPEFEIDAQPVNWAQYIEFVDDGGYERPELWQPDGWAWLQRQAPARRQAPRHVLNLGVARQGGGGAVLQQRFGQSVRLSGNHPVTHVSWWEADAWCRWAGRRLPDEAEWDLAMHTLARRGFRQGGVVEWTASRLRPWPGARSGPWVDYAWPSMEQARVRRGHSPALRARLSDPAWRWWGLPGQDEDWVGFRSCGL</sequence>
<dbReference type="SUPFAM" id="SSF56436">
    <property type="entry name" value="C-type lectin-like"/>
    <property type="match status" value="1"/>
</dbReference>
<evidence type="ECO:0000256" key="2">
    <source>
        <dbReference type="ARBA" id="ARBA00023004"/>
    </source>
</evidence>
<dbReference type="Proteomes" id="UP001528672">
    <property type="component" value="Unassembled WGS sequence"/>
</dbReference>
<evidence type="ECO:0000259" key="4">
    <source>
        <dbReference type="Pfam" id="PF03781"/>
    </source>
</evidence>
<evidence type="ECO:0000313" key="6">
    <source>
        <dbReference type="EMBL" id="MDD0816864.1"/>
    </source>
</evidence>
<protein>
    <submittedName>
        <fullName evidence="6">SUMF1/EgtB/PvdO family nonheme iron enzyme</fullName>
    </submittedName>
</protein>
<dbReference type="InterPro" id="IPR005532">
    <property type="entry name" value="SUMF_dom"/>
</dbReference>
<evidence type="ECO:0000259" key="5">
    <source>
        <dbReference type="Pfam" id="PF12867"/>
    </source>
</evidence>
<reference evidence="6 7" key="1">
    <citation type="submission" date="2023-02" db="EMBL/GenBank/DDBJ databases">
        <title>Bacterial whole genome sequence for Curvibacter sp. HBC28.</title>
        <authorList>
            <person name="Le V."/>
            <person name="Ko S.-R."/>
            <person name="Ahn C.-Y."/>
            <person name="Oh H.-M."/>
        </authorList>
    </citation>
    <scope>NUCLEOTIDE SEQUENCE [LARGE SCALE GENOMIC DNA]</scope>
    <source>
        <strain evidence="6 7">HBC28</strain>
    </source>
</reference>
<comment type="pathway">
    <text evidence="3">Amino-acid biosynthesis; ergothioneine biosynthesis.</text>
</comment>
<dbReference type="InterPro" id="IPR016187">
    <property type="entry name" value="CTDL_fold"/>
</dbReference>
<comment type="caution">
    <text evidence="6">The sequence shown here is derived from an EMBL/GenBank/DDBJ whole genome shotgun (WGS) entry which is preliminary data.</text>
</comment>